<dbReference type="RefSeq" id="WP_215580318.1">
    <property type="nucleotide sequence ID" value="NZ_CP073754.1"/>
</dbReference>
<proteinExistence type="predicted"/>
<dbReference type="Pfam" id="PF14491">
    <property type="entry name" value="DUF4435"/>
    <property type="match status" value="1"/>
</dbReference>
<dbReference type="Proteomes" id="UP000676649">
    <property type="component" value="Chromosome"/>
</dbReference>
<dbReference type="InterPro" id="IPR029492">
    <property type="entry name" value="DUF4435"/>
</dbReference>
<sequence>MKLKKIYINNFRRLAEIEFELSKNIAVVVGPNAVGKSSIFEAIRLAKAILFPRMQDELRNVLINLGATSAHFFQNTFQFDISALAGDPNQSLKISLFISFSAEEIEMLRQAKPQIARSLTTILLGRTPDDPQFDLRAYFSTSQGKEALQSATNEVDRAWEQLNPDKAIEMSVDISAQQMNSSSAVNNLFAGFLEQRLQPDRAILSYFPADRSMPQGEIAIQVGAQDFKAQADSHLAHATSKYGRLKQTVVNQAVLAGIEHRDLKKDFDSIFETLLPGKEFVGLRQKQTGLVSVLIRDTKSDRVFDIDSLSSGEKGLILSFLLYRTASVPGSIILVDEPELHLNPAVCKKILPYLVDYIIRETDCQFLISTHSVEILKDAYENHNSELFHLRNDRDISPVLLQDTDEMREAMSRLGVSAEQALTSKGTIFVEGDTDVAILEVGFQKILSGILVKPLNGRTEIEKSIRDLQAAEKKGGVKERHAFLFDHDSKPSGLPSTALVKVEQLQKYCIENYLIDETCLFNLINMHGKTPPESRGAFARELKQLALDQLDEVVQQKHLNPFRSLRVGLLKKDINRKTNIEIAELQYNQLNETLSEIKNILNQENWEENFVERCNTTRTELEPIWENDWKKLCSGKRLFDDLQRKYQINFDLVRFKKTLIQELVKHETDDITALQGILDRLLA</sequence>
<dbReference type="AlphaFoldDB" id="A0A975R918"/>
<feature type="coiled-coil region" evidence="1">
    <location>
        <begin position="580"/>
        <end position="607"/>
    </location>
</feature>
<feature type="domain" description="DUF4435" evidence="3">
    <location>
        <begin position="428"/>
        <end position="647"/>
    </location>
</feature>
<dbReference type="EMBL" id="CP073754">
    <property type="protein sequence ID" value="QWF69813.1"/>
    <property type="molecule type" value="Genomic_DNA"/>
</dbReference>
<evidence type="ECO:0000313" key="5">
    <source>
        <dbReference type="Proteomes" id="UP000676649"/>
    </source>
</evidence>
<evidence type="ECO:0000259" key="2">
    <source>
        <dbReference type="Pfam" id="PF13304"/>
    </source>
</evidence>
<dbReference type="PANTHER" id="PTHR43581">
    <property type="entry name" value="ATP/GTP PHOSPHATASE"/>
    <property type="match status" value="1"/>
</dbReference>
<name>A0A975R918_9GAMM</name>
<reference evidence="4" key="1">
    <citation type="submission" date="2021-04" db="EMBL/GenBank/DDBJ databases">
        <title>Draft genome sequence data of methanotrophic Methylovulum sp. strain S1L and Methylomonas sp. strain S2AM isolated from boreal lake water columns.</title>
        <authorList>
            <person name="Rissanen A.J."/>
            <person name="Mangayil R."/>
            <person name="Svenning M.M."/>
            <person name="Khanongnuch R."/>
        </authorList>
    </citation>
    <scope>NUCLEOTIDE SEQUENCE</scope>
    <source>
        <strain evidence="4">S2AM</strain>
    </source>
</reference>
<dbReference type="InterPro" id="IPR051396">
    <property type="entry name" value="Bact_Antivir_Def_Nuclease"/>
</dbReference>
<dbReference type="Gene3D" id="3.40.50.300">
    <property type="entry name" value="P-loop containing nucleotide triphosphate hydrolases"/>
    <property type="match status" value="1"/>
</dbReference>
<evidence type="ECO:0000259" key="3">
    <source>
        <dbReference type="Pfam" id="PF14491"/>
    </source>
</evidence>
<dbReference type="GO" id="GO:0016887">
    <property type="term" value="F:ATP hydrolysis activity"/>
    <property type="evidence" value="ECO:0007669"/>
    <property type="project" value="InterPro"/>
</dbReference>
<dbReference type="KEGG" id="mpad:KEF85_10575"/>
<dbReference type="PANTHER" id="PTHR43581:SF2">
    <property type="entry name" value="EXCINUCLEASE ATPASE SUBUNIT"/>
    <property type="match status" value="1"/>
</dbReference>
<dbReference type="Pfam" id="PF13304">
    <property type="entry name" value="AAA_21"/>
    <property type="match status" value="1"/>
</dbReference>
<accession>A0A975R918</accession>
<dbReference type="GO" id="GO:0005524">
    <property type="term" value="F:ATP binding"/>
    <property type="evidence" value="ECO:0007669"/>
    <property type="project" value="InterPro"/>
</dbReference>
<evidence type="ECO:0000313" key="4">
    <source>
        <dbReference type="EMBL" id="QWF69813.1"/>
    </source>
</evidence>
<keyword evidence="1" id="KW-0175">Coiled coil</keyword>
<evidence type="ECO:0000256" key="1">
    <source>
        <dbReference type="SAM" id="Coils"/>
    </source>
</evidence>
<protein>
    <submittedName>
        <fullName evidence="4">AAA family ATPase</fullName>
    </submittedName>
</protein>
<dbReference type="SUPFAM" id="SSF52540">
    <property type="entry name" value="P-loop containing nucleoside triphosphate hydrolases"/>
    <property type="match status" value="1"/>
</dbReference>
<organism evidence="4 5">
    <name type="scientific">Methylomonas paludis</name>
    <dbReference type="NCBI Taxonomy" id="1173101"/>
    <lineage>
        <taxon>Bacteria</taxon>
        <taxon>Pseudomonadati</taxon>
        <taxon>Pseudomonadota</taxon>
        <taxon>Gammaproteobacteria</taxon>
        <taxon>Methylococcales</taxon>
        <taxon>Methylococcaceae</taxon>
        <taxon>Methylomonas</taxon>
    </lineage>
</organism>
<dbReference type="InterPro" id="IPR027417">
    <property type="entry name" value="P-loop_NTPase"/>
</dbReference>
<dbReference type="InterPro" id="IPR003959">
    <property type="entry name" value="ATPase_AAA_core"/>
</dbReference>
<gene>
    <name evidence="4" type="ORF">KEF85_10575</name>
</gene>
<feature type="domain" description="ATPase AAA-type core" evidence="2">
    <location>
        <begin position="25"/>
        <end position="376"/>
    </location>
</feature>
<keyword evidence="5" id="KW-1185">Reference proteome</keyword>